<comment type="similarity">
    <text evidence="2 8">Belongs to the EMC4 family.</text>
</comment>
<comment type="caution">
    <text evidence="11">The sequence shown here is derived from an EMBL/GenBank/DDBJ whole genome shotgun (WGS) entry which is preliminary data.</text>
</comment>
<evidence type="ECO:0000313" key="12">
    <source>
        <dbReference type="Proteomes" id="UP000654370"/>
    </source>
</evidence>
<evidence type="ECO:0000256" key="7">
    <source>
        <dbReference type="ARBA" id="ARBA00023136"/>
    </source>
</evidence>
<keyword evidence="4 10" id="KW-0812">Transmembrane</keyword>
<dbReference type="Pfam" id="PF06417">
    <property type="entry name" value="EMC4"/>
    <property type="match status" value="1"/>
</dbReference>
<sequence length="181" mass="19736">MSSPRSKWQLDFASLEPTSRNSNVPDPIGFDKNLAAQGSRESSKLSRAAGSDHNEMTLKARRAWDVAMAPAKSIPMNAIMIYMSGNGVQLFSVMITAMLFWNPLKAILSLNQTFERFEPTGAAKNHPEASLLQAKATFLAFQLVTIGLGVYKINAMGLLPTTTSDWLAFMPPKQVSDTAAI</sequence>
<keyword evidence="7 8" id="KW-0472">Membrane</keyword>
<dbReference type="Proteomes" id="UP000654370">
    <property type="component" value="Unassembled WGS sequence"/>
</dbReference>
<comment type="subcellular location">
    <subcellularLocation>
        <location evidence="1">Endoplasmic reticulum membrane</location>
        <topology evidence="1">Multi-pass membrane protein</topology>
    </subcellularLocation>
</comment>
<protein>
    <recommendedName>
        <fullName evidence="3 8">ER membrane protein complex subunit 4</fullName>
    </recommendedName>
</protein>
<name>A0A8H7PJJ1_MORIS</name>
<proteinExistence type="inferred from homology"/>
<evidence type="ECO:0000256" key="10">
    <source>
        <dbReference type="SAM" id="Phobius"/>
    </source>
</evidence>
<evidence type="ECO:0000256" key="3">
    <source>
        <dbReference type="ARBA" id="ARBA00020820"/>
    </source>
</evidence>
<gene>
    <name evidence="11" type="ORF">INT43_005977</name>
</gene>
<dbReference type="PANTHER" id="PTHR19315">
    <property type="entry name" value="ER MEMBRANE PROTEIN COMPLEX SUBUNIT 4"/>
    <property type="match status" value="1"/>
</dbReference>
<reference evidence="11" key="1">
    <citation type="submission" date="2020-12" db="EMBL/GenBank/DDBJ databases">
        <title>Metabolic potential, ecology and presence of endohyphal bacteria is reflected in genomic diversity of Mucoromycotina.</title>
        <authorList>
            <person name="Muszewska A."/>
            <person name="Okrasinska A."/>
            <person name="Steczkiewicz K."/>
            <person name="Drgas O."/>
            <person name="Orlowska M."/>
            <person name="Perlinska-Lenart U."/>
            <person name="Aleksandrzak-Piekarczyk T."/>
            <person name="Szatraj K."/>
            <person name="Zielenkiewicz U."/>
            <person name="Pilsyk S."/>
            <person name="Malc E."/>
            <person name="Mieczkowski P."/>
            <person name="Kruszewska J.S."/>
            <person name="Biernat P."/>
            <person name="Pawlowska J."/>
        </authorList>
    </citation>
    <scope>NUCLEOTIDE SEQUENCE</scope>
    <source>
        <strain evidence="11">WA0000067209</strain>
    </source>
</reference>
<dbReference type="InterPro" id="IPR009445">
    <property type="entry name" value="TMEM85/Emc4"/>
</dbReference>
<feature type="region of interest" description="Disordered" evidence="9">
    <location>
        <begin position="16"/>
        <end position="53"/>
    </location>
</feature>
<evidence type="ECO:0000256" key="1">
    <source>
        <dbReference type="ARBA" id="ARBA00004477"/>
    </source>
</evidence>
<evidence type="ECO:0000256" key="5">
    <source>
        <dbReference type="ARBA" id="ARBA00022824"/>
    </source>
</evidence>
<keyword evidence="12" id="KW-1185">Reference proteome</keyword>
<keyword evidence="6 10" id="KW-1133">Transmembrane helix</keyword>
<keyword evidence="5" id="KW-0256">Endoplasmic reticulum</keyword>
<organism evidence="11 12">
    <name type="scientific">Mortierella isabellina</name>
    <name type="common">Filamentous fungus</name>
    <name type="synonym">Umbelopsis isabellina</name>
    <dbReference type="NCBI Taxonomy" id="91625"/>
    <lineage>
        <taxon>Eukaryota</taxon>
        <taxon>Fungi</taxon>
        <taxon>Fungi incertae sedis</taxon>
        <taxon>Mucoromycota</taxon>
        <taxon>Mucoromycotina</taxon>
        <taxon>Umbelopsidomycetes</taxon>
        <taxon>Umbelopsidales</taxon>
        <taxon>Umbelopsidaceae</taxon>
        <taxon>Umbelopsis</taxon>
    </lineage>
</organism>
<dbReference type="OrthoDB" id="369569at2759"/>
<evidence type="ECO:0000256" key="2">
    <source>
        <dbReference type="ARBA" id="ARBA00007715"/>
    </source>
</evidence>
<dbReference type="PIRSF" id="PIRSF017207">
    <property type="entry name" value="UCP017207_TM-p85"/>
    <property type="match status" value="1"/>
</dbReference>
<evidence type="ECO:0000256" key="4">
    <source>
        <dbReference type="ARBA" id="ARBA00022692"/>
    </source>
</evidence>
<dbReference type="GO" id="GO:0005789">
    <property type="term" value="C:endoplasmic reticulum membrane"/>
    <property type="evidence" value="ECO:0007669"/>
    <property type="project" value="UniProtKB-SubCell"/>
</dbReference>
<evidence type="ECO:0000256" key="9">
    <source>
        <dbReference type="SAM" id="MobiDB-lite"/>
    </source>
</evidence>
<evidence type="ECO:0000256" key="8">
    <source>
        <dbReference type="PIRNR" id="PIRNR017207"/>
    </source>
</evidence>
<feature type="transmembrane region" description="Helical" evidence="10">
    <location>
        <begin position="79"/>
        <end position="101"/>
    </location>
</feature>
<dbReference type="EMBL" id="JAEPQZ010000012">
    <property type="protein sequence ID" value="KAG2174915.1"/>
    <property type="molecule type" value="Genomic_DNA"/>
</dbReference>
<accession>A0A8H7PJJ1</accession>
<evidence type="ECO:0000256" key="6">
    <source>
        <dbReference type="ARBA" id="ARBA00022989"/>
    </source>
</evidence>
<evidence type="ECO:0000313" key="11">
    <source>
        <dbReference type="EMBL" id="KAG2174915.1"/>
    </source>
</evidence>
<dbReference type="AlphaFoldDB" id="A0A8H7PJJ1"/>